<evidence type="ECO:0000259" key="1">
    <source>
        <dbReference type="Pfam" id="PF05050"/>
    </source>
</evidence>
<feature type="domain" description="Methyltransferase FkbM" evidence="1">
    <location>
        <begin position="44"/>
        <end position="197"/>
    </location>
</feature>
<evidence type="ECO:0000313" key="3">
    <source>
        <dbReference type="Proteomes" id="UP000579531"/>
    </source>
</evidence>
<dbReference type="GO" id="GO:0008171">
    <property type="term" value="F:O-methyltransferase activity"/>
    <property type="evidence" value="ECO:0007669"/>
    <property type="project" value="TreeGrafter"/>
</dbReference>
<accession>A0AA89TXF8</accession>
<proteinExistence type="predicted"/>
<dbReference type="InterPro" id="IPR029063">
    <property type="entry name" value="SAM-dependent_MTases_sf"/>
</dbReference>
<protein>
    <submittedName>
        <fullName evidence="2">FkbM family methyltransferase</fullName>
    </submittedName>
</protein>
<reference evidence="2 3" key="1">
    <citation type="submission" date="2020-08" db="EMBL/GenBank/DDBJ databases">
        <title>Sequencing the genomes of 1000 actinobacteria strains.</title>
        <authorList>
            <person name="Klenk H.-P."/>
        </authorList>
    </citation>
    <scope>NUCLEOTIDE SEQUENCE [LARGE SCALE GENOMIC DNA]</scope>
    <source>
        <strain evidence="2 3">DSM 40129</strain>
    </source>
</reference>
<gene>
    <name evidence="2" type="ORF">HNR72_002931</name>
</gene>
<dbReference type="AlphaFoldDB" id="A0AA89TXF8"/>
<keyword evidence="2" id="KW-0808">Transferase</keyword>
<dbReference type="EMBL" id="JACHLX010000001">
    <property type="protein sequence ID" value="MBB5811903.1"/>
    <property type="molecule type" value="Genomic_DNA"/>
</dbReference>
<sequence length="258" mass="28449">MTLLRRARLAAQRIGLDVNRFPQCSLDYHVVQLILRSRIDVVLDVGANRGQYGAMLRRFGYRGRIVSFEPLHEPLRTLRRRAAADPLWKVFPCALGDSDRTVDVNVAGNGAASSSVLPMLSRHAEACPESRYVDVQETEQRRLDTLWPQVAGPEERVFLKLDVQGYEGAVLEGAGDRVSQCSGLQMEVSCVPLYEGGLLLEEALGIAQRRYGMTLAALVPGFSDNRTGQMLQCDVVFLREAARAGRHADTADGALARP</sequence>
<dbReference type="Proteomes" id="UP000579531">
    <property type="component" value="Unassembled WGS sequence"/>
</dbReference>
<comment type="caution">
    <text evidence="2">The sequence shown here is derived from an EMBL/GenBank/DDBJ whole genome shotgun (WGS) entry which is preliminary data.</text>
</comment>
<keyword evidence="3" id="KW-1185">Reference proteome</keyword>
<dbReference type="InterPro" id="IPR053188">
    <property type="entry name" value="FkbM_Methyltransferase"/>
</dbReference>
<dbReference type="RefSeq" id="WP_184847608.1">
    <property type="nucleotide sequence ID" value="NZ_BAABFE010000011.1"/>
</dbReference>
<dbReference type="PANTHER" id="PTHR36973:SF4">
    <property type="entry name" value="NODULATION PROTEIN"/>
    <property type="match status" value="1"/>
</dbReference>
<name>A0AA89TXF8_STRCU</name>
<dbReference type="NCBIfam" id="TIGR01444">
    <property type="entry name" value="fkbM_fam"/>
    <property type="match status" value="1"/>
</dbReference>
<dbReference type="SUPFAM" id="SSF53335">
    <property type="entry name" value="S-adenosyl-L-methionine-dependent methyltransferases"/>
    <property type="match status" value="1"/>
</dbReference>
<dbReference type="GO" id="GO:0032259">
    <property type="term" value="P:methylation"/>
    <property type="evidence" value="ECO:0007669"/>
    <property type="project" value="UniProtKB-KW"/>
</dbReference>
<organism evidence="2 3">
    <name type="scientific">Streptomyces collinus</name>
    <dbReference type="NCBI Taxonomy" id="42684"/>
    <lineage>
        <taxon>Bacteria</taxon>
        <taxon>Bacillati</taxon>
        <taxon>Actinomycetota</taxon>
        <taxon>Actinomycetes</taxon>
        <taxon>Kitasatosporales</taxon>
        <taxon>Streptomycetaceae</taxon>
        <taxon>Streptomyces</taxon>
    </lineage>
</organism>
<keyword evidence="2" id="KW-0489">Methyltransferase</keyword>
<dbReference type="Gene3D" id="3.40.50.150">
    <property type="entry name" value="Vaccinia Virus protein VP39"/>
    <property type="match status" value="1"/>
</dbReference>
<dbReference type="InterPro" id="IPR006342">
    <property type="entry name" value="FkbM_mtfrase"/>
</dbReference>
<dbReference type="PANTHER" id="PTHR36973">
    <property type="entry name" value="SLL1456 PROTEIN-RELATED"/>
    <property type="match status" value="1"/>
</dbReference>
<dbReference type="GeneID" id="93839333"/>
<evidence type="ECO:0000313" key="2">
    <source>
        <dbReference type="EMBL" id="MBB5811903.1"/>
    </source>
</evidence>
<dbReference type="Pfam" id="PF05050">
    <property type="entry name" value="Methyltransf_21"/>
    <property type="match status" value="1"/>
</dbReference>